<dbReference type="GO" id="GO:0005975">
    <property type="term" value="P:carbohydrate metabolic process"/>
    <property type="evidence" value="ECO:0007669"/>
    <property type="project" value="InterPro"/>
</dbReference>
<dbReference type="InterPro" id="IPR002509">
    <property type="entry name" value="NODB_dom"/>
</dbReference>
<comment type="caution">
    <text evidence="5">The sequence shown here is derived from an EMBL/GenBank/DDBJ whole genome shotgun (WGS) entry which is preliminary data.</text>
</comment>
<dbReference type="GO" id="GO:0005576">
    <property type="term" value="C:extracellular region"/>
    <property type="evidence" value="ECO:0007669"/>
    <property type="project" value="UniProtKB-SubCell"/>
</dbReference>
<evidence type="ECO:0000256" key="2">
    <source>
        <dbReference type="ARBA" id="ARBA00022729"/>
    </source>
</evidence>
<reference evidence="5" key="1">
    <citation type="submission" date="2020-10" db="EMBL/GenBank/DDBJ databases">
        <title>Taxonomic study of unclassified bacteria belonging to the class Ktedonobacteria.</title>
        <authorList>
            <person name="Yabe S."/>
            <person name="Wang C.M."/>
            <person name="Zheng Y."/>
            <person name="Sakai Y."/>
            <person name="Cavaletti L."/>
            <person name="Monciardini P."/>
            <person name="Donadio S."/>
        </authorList>
    </citation>
    <scope>NUCLEOTIDE SEQUENCE</scope>
    <source>
        <strain evidence="5">ID150040</strain>
    </source>
</reference>
<sequence length="279" mass="30881">MQKQAQSTIVPILMYHSISQFAAAKFRPFAVSPTAFAEQMSYLHEQGYTPVTATHYIEARTVGGTKLPERPVVITFDDGFADFYTDALPVLQQYGFTATLYVTTAFVGETSRWLRKEGEATRPMLTWQQLAEVVQAGIECGGHTHTHPQLDTLSKAAAQHEITHCKKVLEQHLGHEINSFAYPFGYYTALVRQLVAKAGYSSACAVKHAMSSDTTDALTLTRFMVAANTDIQTFARLLTGIGVSRAAELYLSTRTLVWQTIRRSSTYMANSLPGKTVAR</sequence>
<dbReference type="InterPro" id="IPR051398">
    <property type="entry name" value="Polysacch_Deacetylase"/>
</dbReference>
<dbReference type="PANTHER" id="PTHR34216:SF3">
    <property type="entry name" value="POLY-BETA-1,6-N-ACETYL-D-GLUCOSAMINE N-DEACETYLASE"/>
    <property type="match status" value="1"/>
</dbReference>
<accession>A0A8J3N131</accession>
<dbReference type="PROSITE" id="PS51677">
    <property type="entry name" value="NODB"/>
    <property type="match status" value="1"/>
</dbReference>
<evidence type="ECO:0000313" key="6">
    <source>
        <dbReference type="Proteomes" id="UP000597444"/>
    </source>
</evidence>
<evidence type="ECO:0000259" key="4">
    <source>
        <dbReference type="PROSITE" id="PS51677"/>
    </source>
</evidence>
<evidence type="ECO:0000256" key="1">
    <source>
        <dbReference type="ARBA" id="ARBA00004613"/>
    </source>
</evidence>
<keyword evidence="2 3" id="KW-0732">Signal</keyword>
<keyword evidence="6" id="KW-1185">Reference proteome</keyword>
<dbReference type="GO" id="GO:0016810">
    <property type="term" value="F:hydrolase activity, acting on carbon-nitrogen (but not peptide) bonds"/>
    <property type="evidence" value="ECO:0007669"/>
    <property type="project" value="InterPro"/>
</dbReference>
<dbReference type="Proteomes" id="UP000597444">
    <property type="component" value="Unassembled WGS sequence"/>
</dbReference>
<dbReference type="PANTHER" id="PTHR34216">
    <property type="match status" value="1"/>
</dbReference>
<name>A0A8J3N131_9CHLR</name>
<evidence type="ECO:0000313" key="5">
    <source>
        <dbReference type="EMBL" id="GHO92153.1"/>
    </source>
</evidence>
<protein>
    <recommendedName>
        <fullName evidence="4">NodB homology domain-containing protein</fullName>
    </recommendedName>
</protein>
<gene>
    <name evidence="5" type="ORF">KSF_022010</name>
</gene>
<evidence type="ECO:0000256" key="3">
    <source>
        <dbReference type="SAM" id="SignalP"/>
    </source>
</evidence>
<comment type="subcellular location">
    <subcellularLocation>
        <location evidence="1">Secreted</location>
    </subcellularLocation>
</comment>
<dbReference type="InterPro" id="IPR011330">
    <property type="entry name" value="Glyco_hydro/deAcase_b/a-brl"/>
</dbReference>
<dbReference type="AlphaFoldDB" id="A0A8J3N131"/>
<dbReference type="Pfam" id="PF01522">
    <property type="entry name" value="Polysacc_deac_1"/>
    <property type="match status" value="1"/>
</dbReference>
<proteinExistence type="predicted"/>
<organism evidence="5 6">
    <name type="scientific">Reticulibacter mediterranei</name>
    <dbReference type="NCBI Taxonomy" id="2778369"/>
    <lineage>
        <taxon>Bacteria</taxon>
        <taxon>Bacillati</taxon>
        <taxon>Chloroflexota</taxon>
        <taxon>Ktedonobacteria</taxon>
        <taxon>Ktedonobacterales</taxon>
        <taxon>Reticulibacteraceae</taxon>
        <taxon>Reticulibacter</taxon>
    </lineage>
</organism>
<dbReference type="Gene3D" id="3.20.20.370">
    <property type="entry name" value="Glycoside hydrolase/deacetylase"/>
    <property type="match status" value="1"/>
</dbReference>
<feature type="domain" description="NodB homology" evidence="4">
    <location>
        <begin position="70"/>
        <end position="279"/>
    </location>
</feature>
<dbReference type="EMBL" id="BNJK01000001">
    <property type="protein sequence ID" value="GHO92153.1"/>
    <property type="molecule type" value="Genomic_DNA"/>
</dbReference>
<feature type="chain" id="PRO_5035179862" description="NodB homology domain-containing protein" evidence="3">
    <location>
        <begin position="23"/>
        <end position="279"/>
    </location>
</feature>
<dbReference type="RefSeq" id="WP_220203007.1">
    <property type="nucleotide sequence ID" value="NZ_BNJK01000001.1"/>
</dbReference>
<dbReference type="CDD" id="cd10918">
    <property type="entry name" value="CE4_NodB_like_5s_6s"/>
    <property type="match status" value="1"/>
</dbReference>
<feature type="signal peptide" evidence="3">
    <location>
        <begin position="1"/>
        <end position="22"/>
    </location>
</feature>
<dbReference type="SUPFAM" id="SSF88713">
    <property type="entry name" value="Glycoside hydrolase/deacetylase"/>
    <property type="match status" value="1"/>
</dbReference>